<dbReference type="InterPro" id="IPR009057">
    <property type="entry name" value="Homeodomain-like_sf"/>
</dbReference>
<dbReference type="EMBL" id="VDCQ01000053">
    <property type="protein sequence ID" value="TNJ62771.1"/>
    <property type="molecule type" value="Genomic_DNA"/>
</dbReference>
<dbReference type="OrthoDB" id="5582699at2"/>
<organism evidence="5 6">
    <name type="scientific">Paenibacillus hemerocallicola</name>
    <dbReference type="NCBI Taxonomy" id="1172614"/>
    <lineage>
        <taxon>Bacteria</taxon>
        <taxon>Bacillati</taxon>
        <taxon>Bacillota</taxon>
        <taxon>Bacilli</taxon>
        <taxon>Bacillales</taxon>
        <taxon>Paenibacillaceae</taxon>
        <taxon>Paenibacillus</taxon>
    </lineage>
</organism>
<name>A0A5C4T148_9BACL</name>
<dbReference type="PANTHER" id="PTHR43280">
    <property type="entry name" value="ARAC-FAMILY TRANSCRIPTIONAL REGULATOR"/>
    <property type="match status" value="1"/>
</dbReference>
<keyword evidence="1" id="KW-0805">Transcription regulation</keyword>
<dbReference type="InterPro" id="IPR018060">
    <property type="entry name" value="HTH_AraC"/>
</dbReference>
<evidence type="ECO:0000259" key="4">
    <source>
        <dbReference type="PROSITE" id="PS01124"/>
    </source>
</evidence>
<dbReference type="PANTHER" id="PTHR43280:SF2">
    <property type="entry name" value="HTH-TYPE TRANSCRIPTIONAL REGULATOR EXSA"/>
    <property type="match status" value="1"/>
</dbReference>
<comment type="caution">
    <text evidence="5">The sequence shown here is derived from an EMBL/GenBank/DDBJ whole genome shotgun (WGS) entry which is preliminary data.</text>
</comment>
<dbReference type="PRINTS" id="PR00032">
    <property type="entry name" value="HTHARAC"/>
</dbReference>
<sequence>MKLISAHRERIVDRERVFDIVRMLQFRYFELPADVFESKLPPACWEMLYLDQGEALLVSGEQSFPLKLGTLLVHRPGSAWHVTAEKQCAPNVLVIRFQCGSPAMELLKNKVWGLGDAELKILSEMMREGTPVAVAPVRTRKYGHVFRPGIGSAQMLKNQLEMLFIRLLRMQAVCEADSKLSSVQKERYESGIVQSMVRFIEQSDLSELSLERICQRFAFSRNHLGVMFKRTTGYGVMEYVRELKIAKAKSMIREGLCSYTEIAERLGYSSVHYFSKNFKKWTGTAPSEYAKSVKARI</sequence>
<dbReference type="SMART" id="SM00342">
    <property type="entry name" value="HTH_ARAC"/>
    <property type="match status" value="1"/>
</dbReference>
<evidence type="ECO:0000256" key="1">
    <source>
        <dbReference type="ARBA" id="ARBA00023015"/>
    </source>
</evidence>
<reference evidence="5 6" key="1">
    <citation type="submission" date="2019-05" db="EMBL/GenBank/DDBJ databases">
        <title>We sequenced the genome of Paenibacillus hemerocallicola KCTC 33185 for further insight into its adaptation and study the phylogeny of Paenibacillus.</title>
        <authorList>
            <person name="Narsing Rao M.P."/>
        </authorList>
    </citation>
    <scope>NUCLEOTIDE SEQUENCE [LARGE SCALE GENOMIC DNA]</scope>
    <source>
        <strain evidence="5 6">KCTC 33185</strain>
    </source>
</reference>
<gene>
    <name evidence="5" type="ORF">FE784_28760</name>
</gene>
<evidence type="ECO:0000256" key="3">
    <source>
        <dbReference type="ARBA" id="ARBA00023163"/>
    </source>
</evidence>
<keyword evidence="2" id="KW-0238">DNA-binding</keyword>
<keyword evidence="6" id="KW-1185">Reference proteome</keyword>
<dbReference type="AlphaFoldDB" id="A0A5C4T148"/>
<dbReference type="RefSeq" id="WP_139605706.1">
    <property type="nucleotide sequence ID" value="NZ_VDCQ01000053.1"/>
</dbReference>
<keyword evidence="3" id="KW-0804">Transcription</keyword>
<evidence type="ECO:0000313" key="6">
    <source>
        <dbReference type="Proteomes" id="UP000307943"/>
    </source>
</evidence>
<feature type="domain" description="HTH araC/xylS-type" evidence="4">
    <location>
        <begin position="194"/>
        <end position="292"/>
    </location>
</feature>
<evidence type="ECO:0000313" key="5">
    <source>
        <dbReference type="EMBL" id="TNJ62771.1"/>
    </source>
</evidence>
<dbReference type="SUPFAM" id="SSF46689">
    <property type="entry name" value="Homeodomain-like"/>
    <property type="match status" value="2"/>
</dbReference>
<proteinExistence type="predicted"/>
<accession>A0A5C4T148</accession>
<dbReference type="GO" id="GO:0003700">
    <property type="term" value="F:DNA-binding transcription factor activity"/>
    <property type="evidence" value="ECO:0007669"/>
    <property type="project" value="InterPro"/>
</dbReference>
<dbReference type="InterPro" id="IPR020449">
    <property type="entry name" value="Tscrpt_reg_AraC-type_HTH"/>
</dbReference>
<dbReference type="GO" id="GO:0043565">
    <property type="term" value="F:sequence-specific DNA binding"/>
    <property type="evidence" value="ECO:0007669"/>
    <property type="project" value="InterPro"/>
</dbReference>
<protein>
    <submittedName>
        <fullName evidence="5">Helix-turn-helix transcriptional regulator</fullName>
    </submittedName>
</protein>
<dbReference type="Gene3D" id="1.10.10.60">
    <property type="entry name" value="Homeodomain-like"/>
    <property type="match status" value="2"/>
</dbReference>
<dbReference type="Pfam" id="PF12833">
    <property type="entry name" value="HTH_18"/>
    <property type="match status" value="1"/>
</dbReference>
<dbReference type="Proteomes" id="UP000307943">
    <property type="component" value="Unassembled WGS sequence"/>
</dbReference>
<evidence type="ECO:0000256" key="2">
    <source>
        <dbReference type="ARBA" id="ARBA00023125"/>
    </source>
</evidence>
<dbReference type="PROSITE" id="PS01124">
    <property type="entry name" value="HTH_ARAC_FAMILY_2"/>
    <property type="match status" value="1"/>
</dbReference>